<feature type="chain" id="PRO_5030587640" description="SCP domain-containing protein" evidence="5">
    <location>
        <begin position="27"/>
        <end position="192"/>
    </location>
</feature>
<dbReference type="Pfam" id="PF00188">
    <property type="entry name" value="CAP"/>
    <property type="match status" value="1"/>
</dbReference>
<dbReference type="InterPro" id="IPR014044">
    <property type="entry name" value="CAP_dom"/>
</dbReference>
<accession>A0A803LFV3</accession>
<name>A0A803LFV3_CHEQI</name>
<keyword evidence="3" id="KW-0611">Plant defense</keyword>
<proteinExistence type="inferred from homology"/>
<dbReference type="FunFam" id="3.40.33.10:FF:000006">
    <property type="entry name" value="Putative pathogenesis-related protein 1"/>
    <property type="match status" value="1"/>
</dbReference>
<evidence type="ECO:0000259" key="6">
    <source>
        <dbReference type="SMART" id="SM00198"/>
    </source>
</evidence>
<feature type="domain" description="SCP" evidence="6">
    <location>
        <begin position="57"/>
        <end position="188"/>
    </location>
</feature>
<feature type="signal peptide" evidence="5">
    <location>
        <begin position="1"/>
        <end position="26"/>
    </location>
</feature>
<dbReference type="KEGG" id="cqi:110734539"/>
<dbReference type="RefSeq" id="XP_021770401.1">
    <property type="nucleotide sequence ID" value="XM_021914709.1"/>
</dbReference>
<evidence type="ECO:0000313" key="7">
    <source>
        <dbReference type="EnsemblPlants" id="AUR62012059-RA:cds"/>
    </source>
</evidence>
<dbReference type="Gene3D" id="3.40.33.10">
    <property type="entry name" value="CAP"/>
    <property type="match status" value="1"/>
</dbReference>
<dbReference type="GeneID" id="110734539"/>
<dbReference type="InterPro" id="IPR035940">
    <property type="entry name" value="CAP_sf"/>
</dbReference>
<evidence type="ECO:0000256" key="3">
    <source>
        <dbReference type="ARBA" id="ARBA00022821"/>
    </source>
</evidence>
<dbReference type="CDD" id="cd05381">
    <property type="entry name" value="CAP_PR-1"/>
    <property type="match status" value="1"/>
</dbReference>
<dbReference type="SMART" id="SM00198">
    <property type="entry name" value="SCP"/>
    <property type="match status" value="1"/>
</dbReference>
<evidence type="ECO:0000313" key="8">
    <source>
        <dbReference type="Proteomes" id="UP000596660"/>
    </source>
</evidence>
<keyword evidence="2 5" id="KW-0732">Signal</keyword>
<dbReference type="SMR" id="A0A803LFV3"/>
<dbReference type="InterPro" id="IPR018244">
    <property type="entry name" value="Allrgn_V5/Tpx1_CS"/>
</dbReference>
<dbReference type="OrthoDB" id="337038at2759"/>
<reference evidence="7" key="2">
    <citation type="submission" date="2021-03" db="UniProtKB">
        <authorList>
            <consortium name="EnsemblPlants"/>
        </authorList>
    </citation>
    <scope>IDENTIFICATION</scope>
</reference>
<dbReference type="Proteomes" id="UP000596660">
    <property type="component" value="Unplaced"/>
</dbReference>
<dbReference type="GO" id="GO:0098542">
    <property type="term" value="P:defense response to other organism"/>
    <property type="evidence" value="ECO:0007669"/>
    <property type="project" value="UniProtKB-ARBA"/>
</dbReference>
<dbReference type="PROSITE" id="PS01009">
    <property type="entry name" value="CRISP_1"/>
    <property type="match status" value="1"/>
</dbReference>
<dbReference type="AlphaFoldDB" id="A0A803LFV3"/>
<evidence type="ECO:0000256" key="2">
    <source>
        <dbReference type="ARBA" id="ARBA00022729"/>
    </source>
</evidence>
<dbReference type="SUPFAM" id="SSF55797">
    <property type="entry name" value="PR-1-like"/>
    <property type="match status" value="1"/>
</dbReference>
<evidence type="ECO:0000256" key="4">
    <source>
        <dbReference type="ARBA" id="ARBA00023157"/>
    </source>
</evidence>
<gene>
    <name evidence="7" type="primary">LOC110734539</name>
</gene>
<dbReference type="Gramene" id="AUR62012059-RA">
    <property type="protein sequence ID" value="AUR62012059-RA:cds"/>
    <property type="gene ID" value="AUR62012059"/>
</dbReference>
<dbReference type="OMA" id="DAMEWAN"/>
<keyword evidence="8" id="KW-1185">Reference proteome</keyword>
<evidence type="ECO:0000256" key="1">
    <source>
        <dbReference type="ARBA" id="ARBA00009923"/>
    </source>
</evidence>
<dbReference type="PRINTS" id="PR00837">
    <property type="entry name" value="V5TPXLIKE"/>
</dbReference>
<dbReference type="InterPro" id="IPR001283">
    <property type="entry name" value="CRISP-related"/>
</dbReference>
<dbReference type="PROSITE" id="PS01010">
    <property type="entry name" value="CRISP_2"/>
    <property type="match status" value="1"/>
</dbReference>
<reference evidence="7" key="1">
    <citation type="journal article" date="2017" name="Nature">
        <title>The genome of Chenopodium quinoa.</title>
        <authorList>
            <person name="Jarvis D.E."/>
            <person name="Ho Y.S."/>
            <person name="Lightfoot D.J."/>
            <person name="Schmoeckel S.M."/>
            <person name="Li B."/>
            <person name="Borm T.J.A."/>
            <person name="Ohyanagi H."/>
            <person name="Mineta K."/>
            <person name="Michell C.T."/>
            <person name="Saber N."/>
            <person name="Kharbatia N.M."/>
            <person name="Rupper R.R."/>
            <person name="Sharp A.R."/>
            <person name="Dally N."/>
            <person name="Boughton B.A."/>
            <person name="Woo Y.H."/>
            <person name="Gao G."/>
            <person name="Schijlen E.G.W.M."/>
            <person name="Guo X."/>
            <person name="Momin A.A."/>
            <person name="Negrao S."/>
            <person name="Al-Babili S."/>
            <person name="Gehring C."/>
            <person name="Roessner U."/>
            <person name="Jung C."/>
            <person name="Murphy K."/>
            <person name="Arold S.T."/>
            <person name="Gojobori T."/>
            <person name="van der Linden C.G."/>
            <person name="van Loo E.N."/>
            <person name="Jellen E.N."/>
            <person name="Maughan P.J."/>
            <person name="Tester M."/>
        </authorList>
    </citation>
    <scope>NUCLEOTIDE SEQUENCE [LARGE SCALE GENOMIC DNA]</scope>
    <source>
        <strain evidence="7">cv. PI 614886</strain>
    </source>
</reference>
<sequence>MASSKAKTITFSLLLVAAFATTISYASESRTYNAYTPSSSSSNYHPYYYFGGGATGSDKAAFMQVHNDARAAVGLPPFTWDDRLASFAQSWANQRIKDCRLVHSDGPYGENLFWGSGGYSAAFATKTWVEERRYYDLYTNSCANGMDCGHYTQIVWRKSTRLGCARVTCYNGAVFVTCNYDPPGNYIGTRPY</sequence>
<dbReference type="GO" id="GO:0005576">
    <property type="term" value="C:extracellular region"/>
    <property type="evidence" value="ECO:0007669"/>
    <property type="project" value="InterPro"/>
</dbReference>
<protein>
    <recommendedName>
        <fullName evidence="6">SCP domain-containing protein</fullName>
    </recommendedName>
</protein>
<organism evidence="7 8">
    <name type="scientific">Chenopodium quinoa</name>
    <name type="common">Quinoa</name>
    <dbReference type="NCBI Taxonomy" id="63459"/>
    <lineage>
        <taxon>Eukaryota</taxon>
        <taxon>Viridiplantae</taxon>
        <taxon>Streptophyta</taxon>
        <taxon>Embryophyta</taxon>
        <taxon>Tracheophyta</taxon>
        <taxon>Spermatophyta</taxon>
        <taxon>Magnoliopsida</taxon>
        <taxon>eudicotyledons</taxon>
        <taxon>Gunneridae</taxon>
        <taxon>Pentapetalae</taxon>
        <taxon>Caryophyllales</taxon>
        <taxon>Chenopodiaceae</taxon>
        <taxon>Chenopodioideae</taxon>
        <taxon>Atripliceae</taxon>
        <taxon>Chenopodium</taxon>
    </lineage>
</organism>
<dbReference type="EnsemblPlants" id="AUR62012059-RA">
    <property type="protein sequence ID" value="AUR62012059-RA:cds"/>
    <property type="gene ID" value="AUR62012059"/>
</dbReference>
<evidence type="ECO:0000256" key="5">
    <source>
        <dbReference type="SAM" id="SignalP"/>
    </source>
</evidence>
<dbReference type="PANTHER" id="PTHR10334">
    <property type="entry name" value="CYSTEINE-RICH SECRETORY PROTEIN-RELATED"/>
    <property type="match status" value="1"/>
</dbReference>
<keyword evidence="4" id="KW-1015">Disulfide bond</keyword>
<comment type="similarity">
    <text evidence="1">Belongs to the CRISP family.</text>
</comment>